<protein>
    <submittedName>
        <fullName evidence="1">Uncharacterized protein</fullName>
    </submittedName>
</protein>
<dbReference type="OrthoDB" id="9971789at2759"/>
<name>A0A8J6EY64_ELECQ</name>
<sequence length="95" mass="10936">MSTGSSLHLCSAPRRTSYSRAGTVKNVCVLSSRRSLGSFPRASYSNYRINLDILRKILCQKSTKFKKVWTRRSKSFIGYINGRIYFDNYGCCYSR</sequence>
<accession>A0A8J6EY64</accession>
<dbReference type="AlphaFoldDB" id="A0A8J6EY64"/>
<dbReference type="Pfam" id="PF15802">
    <property type="entry name" value="DCAF17"/>
    <property type="match status" value="1"/>
</dbReference>
<reference evidence="1" key="1">
    <citation type="thesis" date="2020" institute="ProQuest LLC" country="789 East Eisenhower Parkway, Ann Arbor, MI, USA">
        <title>Comparative Genomics and Chromosome Evolution.</title>
        <authorList>
            <person name="Mudd A.B."/>
        </authorList>
    </citation>
    <scope>NUCLEOTIDE SEQUENCE</scope>
    <source>
        <strain evidence="1">HN-11 Male</strain>
        <tissue evidence="1">Kidney and liver</tissue>
    </source>
</reference>
<keyword evidence="2" id="KW-1185">Reference proteome</keyword>
<dbReference type="Proteomes" id="UP000770717">
    <property type="component" value="Unassembled WGS sequence"/>
</dbReference>
<evidence type="ECO:0000313" key="2">
    <source>
        <dbReference type="Proteomes" id="UP000770717"/>
    </source>
</evidence>
<evidence type="ECO:0000313" key="1">
    <source>
        <dbReference type="EMBL" id="KAG9477313.1"/>
    </source>
</evidence>
<proteinExistence type="predicted"/>
<dbReference type="InterPro" id="IPR031620">
    <property type="entry name" value="DCAF17"/>
</dbReference>
<dbReference type="PANTHER" id="PTHR14815">
    <property type="entry name" value="DDB1- AND CUL4-ASSOCIATED FACTOR 17"/>
    <property type="match status" value="1"/>
</dbReference>
<dbReference type="PANTHER" id="PTHR14815:SF2">
    <property type="entry name" value="DDB1- AND CUL4-ASSOCIATED FACTOR 17"/>
    <property type="match status" value="1"/>
</dbReference>
<dbReference type="GO" id="GO:0016567">
    <property type="term" value="P:protein ubiquitination"/>
    <property type="evidence" value="ECO:0007669"/>
    <property type="project" value="InterPro"/>
</dbReference>
<organism evidence="1 2">
    <name type="scientific">Eleutherodactylus coqui</name>
    <name type="common">Puerto Rican coqui</name>
    <dbReference type="NCBI Taxonomy" id="57060"/>
    <lineage>
        <taxon>Eukaryota</taxon>
        <taxon>Metazoa</taxon>
        <taxon>Chordata</taxon>
        <taxon>Craniata</taxon>
        <taxon>Vertebrata</taxon>
        <taxon>Euteleostomi</taxon>
        <taxon>Amphibia</taxon>
        <taxon>Batrachia</taxon>
        <taxon>Anura</taxon>
        <taxon>Neobatrachia</taxon>
        <taxon>Hyloidea</taxon>
        <taxon>Eleutherodactylidae</taxon>
        <taxon>Eleutherodactylinae</taxon>
        <taxon>Eleutherodactylus</taxon>
        <taxon>Eleutherodactylus</taxon>
    </lineage>
</organism>
<gene>
    <name evidence="1" type="ORF">GDO78_002614</name>
</gene>
<comment type="caution">
    <text evidence="1">The sequence shown here is derived from an EMBL/GenBank/DDBJ whole genome shotgun (WGS) entry which is preliminary data.</text>
</comment>
<dbReference type="EMBL" id="WNTK01000010">
    <property type="protein sequence ID" value="KAG9477313.1"/>
    <property type="molecule type" value="Genomic_DNA"/>
</dbReference>
<dbReference type="GO" id="GO:0080008">
    <property type="term" value="C:Cul4-RING E3 ubiquitin ligase complex"/>
    <property type="evidence" value="ECO:0007669"/>
    <property type="project" value="TreeGrafter"/>
</dbReference>